<reference evidence="1 2" key="1">
    <citation type="journal article" date="2012" name="Environ. Microbiol.">
        <title>The genome sequence of Desulfatibacillum alkenivorans AK-01: a blueprint for anaerobic alkane oxidation.</title>
        <authorList>
            <person name="Callaghan A.V."/>
            <person name="Morris B.E."/>
            <person name="Pereira I.A."/>
            <person name="McInerney M.J."/>
            <person name="Austin R.N."/>
            <person name="Groves J.T."/>
            <person name="Kukor J.J."/>
            <person name="Suflita J.M."/>
            <person name="Young L.Y."/>
            <person name="Zylstra G.J."/>
            <person name="Wawrik B."/>
        </authorList>
    </citation>
    <scope>NUCLEOTIDE SEQUENCE [LARGE SCALE GENOMIC DNA]</scope>
    <source>
        <strain evidence="1 2">AK-01</strain>
    </source>
</reference>
<gene>
    <name evidence="1" type="ordered locus">Dalk_1483</name>
</gene>
<keyword evidence="2" id="KW-1185">Reference proteome</keyword>
<proteinExistence type="predicted"/>
<evidence type="ECO:0000313" key="1">
    <source>
        <dbReference type="EMBL" id="ACL03183.1"/>
    </source>
</evidence>
<sequence>MTVKQVNSRLILGMGNAAGYDKLQAINDLFG</sequence>
<dbReference type="KEGG" id="dal:Dalk_1483"/>
<dbReference type="AlphaFoldDB" id="B8FA87"/>
<organism evidence="1 2">
    <name type="scientific">Desulfatibacillum aliphaticivorans</name>
    <dbReference type="NCBI Taxonomy" id="218208"/>
    <lineage>
        <taxon>Bacteria</taxon>
        <taxon>Pseudomonadati</taxon>
        <taxon>Thermodesulfobacteriota</taxon>
        <taxon>Desulfobacteria</taxon>
        <taxon>Desulfobacterales</taxon>
        <taxon>Desulfatibacillaceae</taxon>
        <taxon>Desulfatibacillum</taxon>
    </lineage>
</organism>
<dbReference type="Proteomes" id="UP000000739">
    <property type="component" value="Chromosome"/>
</dbReference>
<dbReference type="EMBL" id="CP001322">
    <property type="protein sequence ID" value="ACL03183.1"/>
    <property type="molecule type" value="Genomic_DNA"/>
</dbReference>
<protein>
    <submittedName>
        <fullName evidence="1">Uncharacterized protein</fullName>
    </submittedName>
</protein>
<accession>B8FA87</accession>
<name>B8FA87_DESAL</name>
<dbReference type="HOGENOM" id="CLU_3396139_0_0_7"/>
<evidence type="ECO:0000313" key="2">
    <source>
        <dbReference type="Proteomes" id="UP000000739"/>
    </source>
</evidence>